<keyword evidence="2" id="KW-0680">Restriction system</keyword>
<name>A0ABS4YTG5_9MICC</name>
<dbReference type="PANTHER" id="PTHR43140">
    <property type="entry name" value="TYPE-1 RESTRICTION ENZYME ECOKI SPECIFICITY PROTEIN"/>
    <property type="match status" value="1"/>
</dbReference>
<evidence type="ECO:0000313" key="7">
    <source>
        <dbReference type="Proteomes" id="UP000711614"/>
    </source>
</evidence>
<comment type="similarity">
    <text evidence="1">Belongs to the type-I restriction system S methylase family.</text>
</comment>
<dbReference type="Pfam" id="PF01420">
    <property type="entry name" value="Methylase_S"/>
    <property type="match status" value="1"/>
</dbReference>
<dbReference type="RefSeq" id="WP_209677573.1">
    <property type="nucleotide sequence ID" value="NZ_JAGIOI010000001.1"/>
</dbReference>
<accession>A0ABS4YTG5</accession>
<dbReference type="InterPro" id="IPR051212">
    <property type="entry name" value="Type-I_RE_S_subunit"/>
</dbReference>
<dbReference type="InterPro" id="IPR000055">
    <property type="entry name" value="Restrct_endonuc_typeI_TRD"/>
</dbReference>
<evidence type="ECO:0000256" key="1">
    <source>
        <dbReference type="ARBA" id="ARBA00010923"/>
    </source>
</evidence>
<organism evidence="6 7">
    <name type="scientific">Arthrobacter stackebrandtii</name>
    <dbReference type="NCBI Taxonomy" id="272161"/>
    <lineage>
        <taxon>Bacteria</taxon>
        <taxon>Bacillati</taxon>
        <taxon>Actinomycetota</taxon>
        <taxon>Actinomycetes</taxon>
        <taxon>Micrococcales</taxon>
        <taxon>Micrococcaceae</taxon>
        <taxon>Arthrobacter</taxon>
    </lineage>
</organism>
<keyword evidence="6" id="KW-0378">Hydrolase</keyword>
<evidence type="ECO:0000259" key="5">
    <source>
        <dbReference type="Pfam" id="PF01420"/>
    </source>
</evidence>
<dbReference type="Proteomes" id="UP000711614">
    <property type="component" value="Unassembled WGS sequence"/>
</dbReference>
<dbReference type="SUPFAM" id="SSF116734">
    <property type="entry name" value="DNA methylase specificity domain"/>
    <property type="match status" value="2"/>
</dbReference>
<protein>
    <submittedName>
        <fullName evidence="6">Type I restriction enzyme S subunit</fullName>
        <ecNumber evidence="6">3.1.21.3</ecNumber>
    </submittedName>
</protein>
<keyword evidence="7" id="KW-1185">Reference proteome</keyword>
<dbReference type="Gene3D" id="3.90.220.20">
    <property type="entry name" value="DNA methylase specificity domains"/>
    <property type="match status" value="2"/>
</dbReference>
<dbReference type="EC" id="3.1.21.3" evidence="6"/>
<comment type="caution">
    <text evidence="6">The sequence shown here is derived from an EMBL/GenBank/DDBJ whole genome shotgun (WGS) entry which is preliminary data.</text>
</comment>
<proteinExistence type="inferred from homology"/>
<dbReference type="InterPro" id="IPR044946">
    <property type="entry name" value="Restrct_endonuc_typeI_TRD_sf"/>
</dbReference>
<reference evidence="6 7" key="1">
    <citation type="submission" date="2021-03" db="EMBL/GenBank/DDBJ databases">
        <title>Sequencing the genomes of 1000 actinobacteria strains.</title>
        <authorList>
            <person name="Klenk H.-P."/>
        </authorList>
    </citation>
    <scope>NUCLEOTIDE SEQUENCE [LARGE SCALE GENOMIC DNA]</scope>
    <source>
        <strain evidence="6 7">DSM 16005</strain>
    </source>
</reference>
<comment type="subunit">
    <text evidence="4">The methyltransferase is composed of M and S polypeptides.</text>
</comment>
<keyword evidence="3" id="KW-0238">DNA-binding</keyword>
<dbReference type="EMBL" id="JAGIOI010000001">
    <property type="protein sequence ID" value="MBP2412039.1"/>
    <property type="molecule type" value="Genomic_DNA"/>
</dbReference>
<evidence type="ECO:0000256" key="4">
    <source>
        <dbReference type="ARBA" id="ARBA00038652"/>
    </source>
</evidence>
<dbReference type="PANTHER" id="PTHR43140:SF1">
    <property type="entry name" value="TYPE I RESTRICTION ENZYME ECOKI SPECIFICITY SUBUNIT"/>
    <property type="match status" value="1"/>
</dbReference>
<dbReference type="GO" id="GO:0009035">
    <property type="term" value="F:type I site-specific deoxyribonuclease activity"/>
    <property type="evidence" value="ECO:0007669"/>
    <property type="project" value="UniProtKB-EC"/>
</dbReference>
<evidence type="ECO:0000256" key="2">
    <source>
        <dbReference type="ARBA" id="ARBA00022747"/>
    </source>
</evidence>
<evidence type="ECO:0000256" key="3">
    <source>
        <dbReference type="ARBA" id="ARBA00023125"/>
    </source>
</evidence>
<gene>
    <name evidence="6" type="ORF">JOF48_000838</name>
</gene>
<sequence length="452" mass="50008">MTKFEPYTEYKDSGVEWLGQIPIEWDAHRIKMSVQSARNGIWGQDPQDGSPSVWCVRVADFDRKSHTVGSATRTMRSITSDELVPRRLSRGDLLLEKSGGGENNPVGFVVRFDYDDVAVCSNFVAKMQLLPGMDSRFWTYVHATTYSVRLTQRSIKQTSGIQNLDQASYFNEVAPFPPPKTQAQIADFLDRETAQIDDLIGKQERLIELLAEKRQAVITQAVTKGLDPESPTKPSRIPWLGDVNAEWPIRPLKAVGEINLGKMIQPMPKATGDVQAPYLRAANVQPGGVLTIDDVKEMWFTKRELSSLDVLAGDVVVVEGGIGGFGRAAFVDNDLAGFGYQNSINRIRPNQDVDGRFLTYLLLTARQSGFIHAYCTGVSMPHLTAEKLAVIQVPFPDYATQTAIGDFLDQRLKSFAQLSSKASNVISILQERRSALISAAVTGKINVLSKEL</sequence>
<evidence type="ECO:0000313" key="6">
    <source>
        <dbReference type="EMBL" id="MBP2412039.1"/>
    </source>
</evidence>
<feature type="domain" description="Type I restriction modification DNA specificity" evidence="5">
    <location>
        <begin position="246"/>
        <end position="421"/>
    </location>
</feature>
<dbReference type="Gene3D" id="1.10.287.1120">
    <property type="entry name" value="Bipartite methylase S protein"/>
    <property type="match status" value="1"/>
</dbReference>